<keyword evidence="1" id="KW-1133">Transmembrane helix</keyword>
<keyword evidence="1" id="KW-0812">Transmembrane</keyword>
<organism evidence="2">
    <name type="scientific">Niallia circulans</name>
    <name type="common">Bacillus circulans</name>
    <dbReference type="NCBI Taxonomy" id="1397"/>
    <lineage>
        <taxon>Bacteria</taxon>
        <taxon>Bacillati</taxon>
        <taxon>Bacillota</taxon>
        <taxon>Bacilli</taxon>
        <taxon>Bacillales</taxon>
        <taxon>Bacillaceae</taxon>
        <taxon>Niallia</taxon>
    </lineage>
</organism>
<keyword evidence="1" id="KW-0472">Membrane</keyword>
<name>A0A941GLD2_NIACI</name>
<dbReference type="RefSeq" id="WP_226752560.1">
    <property type="nucleotide sequence ID" value="NZ_JAGTPX020000007.1"/>
</dbReference>
<dbReference type="EMBL" id="JAGTPX010000006">
    <property type="protein sequence ID" value="MBR8669505.1"/>
    <property type="molecule type" value="Genomic_DNA"/>
</dbReference>
<comment type="caution">
    <text evidence="2">The sequence shown here is derived from an EMBL/GenBank/DDBJ whole genome shotgun (WGS) entry which is preliminary data.</text>
</comment>
<reference evidence="2" key="1">
    <citation type="submission" date="2021-04" db="EMBL/GenBank/DDBJ databases">
        <title>Genomic analysis of electroactive and textile dye degrading Bacillus circulans strain: DC10 isolated from constructed wetland-microbial fuel cells treating textile dye wastewaters.</title>
        <authorList>
            <person name="Patel D.U."/>
            <person name="Desai C.R."/>
        </authorList>
    </citation>
    <scope>NUCLEOTIDE SEQUENCE</scope>
    <source>
        <strain evidence="2">DC10</strain>
    </source>
</reference>
<feature type="transmembrane region" description="Helical" evidence="1">
    <location>
        <begin position="41"/>
        <end position="61"/>
    </location>
</feature>
<feature type="transmembrane region" description="Helical" evidence="1">
    <location>
        <begin position="12"/>
        <end position="35"/>
    </location>
</feature>
<gene>
    <name evidence="2" type="ORF">KD144_08120</name>
</gene>
<proteinExistence type="predicted"/>
<sequence>MSFFNKRLGTVRLLVHLPMAFLSIFIYVFLLTSLILVTNLLVGKLLTWALFILLFISYEFYLRKTNNFYVYPITSNEYEEIKDRHLIHYTNSISDEDYQYFLQTGKIRLKAKSSAKTNYVMKFKNKRKNYIWFHQEEQNMEPNFNSYYFSHMHENSPRKYKVIIRVSDLEKERMLVRPSNNNVIIMNDLEVPGIIYTKYNSYNTIFYLKKLIIGGLLGYIHPKVWLSSLHQTYGIVVDFLLKFYKRESKKKELNYKI</sequence>
<accession>A0A941GLD2</accession>
<evidence type="ECO:0000313" key="2">
    <source>
        <dbReference type="EMBL" id="MBR8669505.1"/>
    </source>
</evidence>
<dbReference type="AlphaFoldDB" id="A0A941GLD2"/>
<protein>
    <submittedName>
        <fullName evidence="2">Uncharacterized protein</fullName>
    </submittedName>
</protein>
<evidence type="ECO:0000256" key="1">
    <source>
        <dbReference type="SAM" id="Phobius"/>
    </source>
</evidence>